<gene>
    <name evidence="1" type="ORF">CUMW_202700</name>
</gene>
<dbReference type="AlphaFoldDB" id="A0A2H5Q7B5"/>
<accession>A0A2H5Q7B5</accession>
<name>A0A2H5Q7B5_CITUN</name>
<organism evidence="1 2">
    <name type="scientific">Citrus unshiu</name>
    <name type="common">Satsuma mandarin</name>
    <name type="synonym">Citrus nobilis var. unshiu</name>
    <dbReference type="NCBI Taxonomy" id="55188"/>
    <lineage>
        <taxon>Eukaryota</taxon>
        <taxon>Viridiplantae</taxon>
        <taxon>Streptophyta</taxon>
        <taxon>Embryophyta</taxon>
        <taxon>Tracheophyta</taxon>
        <taxon>Spermatophyta</taxon>
        <taxon>Magnoliopsida</taxon>
        <taxon>eudicotyledons</taxon>
        <taxon>Gunneridae</taxon>
        <taxon>Pentapetalae</taxon>
        <taxon>rosids</taxon>
        <taxon>malvids</taxon>
        <taxon>Sapindales</taxon>
        <taxon>Rutaceae</taxon>
        <taxon>Aurantioideae</taxon>
        <taxon>Citrus</taxon>
    </lineage>
</organism>
<evidence type="ECO:0000313" key="2">
    <source>
        <dbReference type="Proteomes" id="UP000236630"/>
    </source>
</evidence>
<evidence type="ECO:0000313" key="1">
    <source>
        <dbReference type="EMBL" id="GAY60528.1"/>
    </source>
</evidence>
<dbReference type="Proteomes" id="UP000236630">
    <property type="component" value="Unassembled WGS sequence"/>
</dbReference>
<keyword evidence="2" id="KW-1185">Reference proteome</keyword>
<proteinExistence type="predicted"/>
<dbReference type="EMBL" id="BDQV01000238">
    <property type="protein sequence ID" value="GAY60528.1"/>
    <property type="molecule type" value="Genomic_DNA"/>
</dbReference>
<sequence length="148" mass="16759">MGTRQASHLQTTHIILANKLHTTLLPLNRSSSNLDPLQIFQLPLCLQNPSAPTHFPLTSSISPMHHHQPTAQILTCHLKPCPFKGLVTPPMAPSTAQYLFKTKEWAWRDRARTKESLLGFLDMSPRLSIRSRAHLDVLSFNCRFRPSC</sequence>
<protein>
    <submittedName>
        <fullName evidence="1">Uncharacterized protein</fullName>
    </submittedName>
</protein>
<reference evidence="1 2" key="1">
    <citation type="journal article" date="2017" name="Front. Genet.">
        <title>Draft sequencing of the heterozygous diploid genome of Satsuma (Citrus unshiu Marc.) using a hybrid assembly approach.</title>
        <authorList>
            <person name="Shimizu T."/>
            <person name="Tanizawa Y."/>
            <person name="Mochizuki T."/>
            <person name="Nagasaki H."/>
            <person name="Yoshioka T."/>
            <person name="Toyoda A."/>
            <person name="Fujiyama A."/>
            <person name="Kaminuma E."/>
            <person name="Nakamura Y."/>
        </authorList>
    </citation>
    <scope>NUCLEOTIDE SEQUENCE [LARGE SCALE GENOMIC DNA]</scope>
    <source>
        <strain evidence="2">cv. Miyagawa wase</strain>
    </source>
</reference>
<comment type="caution">
    <text evidence="1">The sequence shown here is derived from an EMBL/GenBank/DDBJ whole genome shotgun (WGS) entry which is preliminary data.</text>
</comment>